<dbReference type="PANTHER" id="PTHR10229">
    <property type="entry name" value="GTP-BINDING PROTEIN HFLX"/>
    <property type="match status" value="1"/>
</dbReference>
<feature type="binding site" evidence="7">
    <location>
        <begin position="206"/>
        <end position="213"/>
    </location>
    <ligand>
        <name>GTP</name>
        <dbReference type="ChEBI" id="CHEBI:37565"/>
    </ligand>
</feature>
<comment type="subcellular location">
    <subcellularLocation>
        <location evidence="6">Cytoplasm</location>
    </subcellularLocation>
    <text evidence="6">May associate with membranes.</text>
</comment>
<dbReference type="PROSITE" id="PS51705">
    <property type="entry name" value="G_HFLX"/>
    <property type="match status" value="1"/>
</dbReference>
<evidence type="ECO:0000256" key="4">
    <source>
        <dbReference type="ARBA" id="ARBA00022842"/>
    </source>
</evidence>
<evidence type="ECO:0000256" key="8">
    <source>
        <dbReference type="PIRSR" id="PIRSR006809-2"/>
    </source>
</evidence>
<gene>
    <name evidence="6 10" type="primary">hflX</name>
    <name evidence="10" type="ORF">IC230_24700</name>
</gene>
<keyword evidence="1 6" id="KW-0963">Cytoplasm</keyword>
<evidence type="ECO:0000313" key="10">
    <source>
        <dbReference type="EMBL" id="MBD2756121.1"/>
    </source>
</evidence>
<feature type="binding site" evidence="8">
    <location>
        <position position="213"/>
    </location>
    <ligand>
        <name>Mg(2+)</name>
        <dbReference type="ChEBI" id="CHEBI:18420"/>
    </ligand>
</feature>
<keyword evidence="2 8" id="KW-0479">Metal-binding</keyword>
<dbReference type="Pfam" id="PF13167">
    <property type="entry name" value="GTP-bdg_N"/>
    <property type="match status" value="1"/>
</dbReference>
<proteinExistence type="inferred from homology"/>
<evidence type="ECO:0000313" key="11">
    <source>
        <dbReference type="Proteomes" id="UP000653797"/>
    </source>
</evidence>
<dbReference type="Proteomes" id="UP000653797">
    <property type="component" value="Unassembled WGS sequence"/>
</dbReference>
<keyword evidence="5 6" id="KW-0342">GTP-binding</keyword>
<keyword evidence="4 8" id="KW-0460">Magnesium</keyword>
<evidence type="ECO:0000256" key="5">
    <source>
        <dbReference type="ARBA" id="ARBA00023134"/>
    </source>
</evidence>
<evidence type="ECO:0000256" key="3">
    <source>
        <dbReference type="ARBA" id="ARBA00022741"/>
    </source>
</evidence>
<dbReference type="InterPro" id="IPR032305">
    <property type="entry name" value="GTP-bd_M"/>
</dbReference>
<dbReference type="FunFam" id="3.40.50.300:FF:000955">
    <property type="entry name" value="GTPase HflX"/>
    <property type="match status" value="1"/>
</dbReference>
<evidence type="ECO:0000256" key="2">
    <source>
        <dbReference type="ARBA" id="ARBA00022723"/>
    </source>
</evidence>
<protein>
    <recommendedName>
        <fullName evidence="6">GTPase HflX</fullName>
    </recommendedName>
    <alternativeName>
        <fullName evidence="6">GTP-binding protein HflX</fullName>
    </alternativeName>
</protein>
<evidence type="ECO:0000256" key="6">
    <source>
        <dbReference type="HAMAP-Rule" id="MF_00900"/>
    </source>
</evidence>
<dbReference type="PRINTS" id="PR00326">
    <property type="entry name" value="GTP1OBG"/>
</dbReference>
<comment type="function">
    <text evidence="6">GTPase that associates with the 50S ribosomal subunit and may have a role during protein synthesis or ribosome biogenesis.</text>
</comment>
<feature type="binding site" evidence="8">
    <location>
        <position position="233"/>
    </location>
    <ligand>
        <name>Mg(2+)</name>
        <dbReference type="ChEBI" id="CHEBI:18420"/>
    </ligand>
</feature>
<feature type="binding site" evidence="7">
    <location>
        <begin position="231"/>
        <end position="235"/>
    </location>
    <ligand>
        <name>GTP</name>
        <dbReference type="ChEBI" id="CHEBI:37565"/>
    </ligand>
</feature>
<dbReference type="Pfam" id="PF16360">
    <property type="entry name" value="GTP-bdg_M"/>
    <property type="match status" value="1"/>
</dbReference>
<dbReference type="GO" id="GO:0005737">
    <property type="term" value="C:cytoplasm"/>
    <property type="evidence" value="ECO:0007669"/>
    <property type="project" value="UniProtKB-SubCell"/>
</dbReference>
<sequence length="426" mass="48858">MIETHKQPETAVLVALITQKQTAEQTKEYLDELAFLAETSGVKTLKTFTQKLDRPDTRTFVGKGKMEEIQTYILDNPVDSIIFDDDLTPAQVRNLEDEFKDVKVLDRSLLILNIFSLRAQTAQSRVQVELAQYQYMYPRLTRMWSHLTSQKGGVGMRGPGEKELETDRRIVKDRISFLKEKLAKIDKQSQTRRKERDRLVRVALVGYTNVGKSTLMRTMAKTDVFAENKLFATVDSTVRKVTLGNIPFLLTDTVGFIRKLPTMLIESFKSTLDEVREADILVHVVDVSHPNFEEQIEVVNDTLADIKAADKPMVLVFNKMDRFVPKDEWAEQPHTNDDDDTFQDTHEGVMIPVAVRRKTALEYLKKTYLSQKADYVAFISAETGENVGELRELLYDLVKERHYQIYPNWLHVPLTESAEYGDGLAS</sequence>
<dbReference type="Gene3D" id="3.40.50.11060">
    <property type="entry name" value="GTPase HflX, N-terminal domain"/>
    <property type="match status" value="1"/>
</dbReference>
<dbReference type="InterPro" id="IPR006073">
    <property type="entry name" value="GTP-bd"/>
</dbReference>
<dbReference type="Gene3D" id="3.40.50.300">
    <property type="entry name" value="P-loop containing nucleotide triphosphate hydrolases"/>
    <property type="match status" value="1"/>
</dbReference>
<dbReference type="NCBIfam" id="TIGR00231">
    <property type="entry name" value="small_GTP"/>
    <property type="match status" value="1"/>
</dbReference>
<dbReference type="EMBL" id="JACXAA010000011">
    <property type="protein sequence ID" value="MBD2756121.1"/>
    <property type="molecule type" value="Genomic_DNA"/>
</dbReference>
<feature type="binding site" evidence="7">
    <location>
        <begin position="318"/>
        <end position="321"/>
    </location>
    <ligand>
        <name>GTP</name>
        <dbReference type="ChEBI" id="CHEBI:37565"/>
    </ligand>
</feature>
<dbReference type="NCBIfam" id="TIGR03156">
    <property type="entry name" value="GTP_HflX"/>
    <property type="match status" value="1"/>
</dbReference>
<keyword evidence="3 6" id="KW-0547">Nucleotide-binding</keyword>
<dbReference type="InterPro" id="IPR005225">
    <property type="entry name" value="Small_GTP-bd"/>
</dbReference>
<keyword evidence="11" id="KW-1185">Reference proteome</keyword>
<dbReference type="FunFam" id="3.40.50.11060:FF:000001">
    <property type="entry name" value="GTPase HflX"/>
    <property type="match status" value="1"/>
</dbReference>
<feature type="domain" description="Hflx-type G" evidence="9">
    <location>
        <begin position="200"/>
        <end position="402"/>
    </location>
</feature>
<evidence type="ECO:0000256" key="1">
    <source>
        <dbReference type="ARBA" id="ARBA00022490"/>
    </source>
</evidence>
<dbReference type="GO" id="GO:0046872">
    <property type="term" value="F:metal ion binding"/>
    <property type="evidence" value="ECO:0007669"/>
    <property type="project" value="UniProtKB-KW"/>
</dbReference>
<accession>A0A927B6I6</accession>
<name>A0A927B6I6_9BACT</name>
<organism evidence="10 11">
    <name type="scientific">Spirosoma validum</name>
    <dbReference type="NCBI Taxonomy" id="2771355"/>
    <lineage>
        <taxon>Bacteria</taxon>
        <taxon>Pseudomonadati</taxon>
        <taxon>Bacteroidota</taxon>
        <taxon>Cytophagia</taxon>
        <taxon>Cytophagales</taxon>
        <taxon>Cytophagaceae</taxon>
        <taxon>Spirosoma</taxon>
    </lineage>
</organism>
<feature type="binding site" evidence="7">
    <location>
        <begin position="252"/>
        <end position="255"/>
    </location>
    <ligand>
        <name>GTP</name>
        <dbReference type="ChEBI" id="CHEBI:37565"/>
    </ligand>
</feature>
<evidence type="ECO:0000256" key="7">
    <source>
        <dbReference type="PIRSR" id="PIRSR006809-1"/>
    </source>
</evidence>
<dbReference type="InterPro" id="IPR042108">
    <property type="entry name" value="GTPase_HflX_N_sf"/>
</dbReference>
<evidence type="ECO:0000259" key="9">
    <source>
        <dbReference type="PROSITE" id="PS51705"/>
    </source>
</evidence>
<dbReference type="SUPFAM" id="SSF52540">
    <property type="entry name" value="P-loop containing nucleoside triphosphate hydrolases"/>
    <property type="match status" value="1"/>
</dbReference>
<comment type="similarity">
    <text evidence="6">Belongs to the TRAFAC class OBG-HflX-like GTPase superfamily. HflX GTPase family.</text>
</comment>
<dbReference type="InterPro" id="IPR027417">
    <property type="entry name" value="P-loop_NTPase"/>
</dbReference>
<dbReference type="GO" id="GO:0043022">
    <property type="term" value="F:ribosome binding"/>
    <property type="evidence" value="ECO:0007669"/>
    <property type="project" value="TreeGrafter"/>
</dbReference>
<dbReference type="AlphaFoldDB" id="A0A927B6I6"/>
<comment type="caution">
    <text evidence="10">The sequence shown here is derived from an EMBL/GenBank/DDBJ whole genome shotgun (WGS) entry which is preliminary data.</text>
</comment>
<dbReference type="InterPro" id="IPR030394">
    <property type="entry name" value="G_HFLX_dom"/>
</dbReference>
<dbReference type="GO" id="GO:0005525">
    <property type="term" value="F:GTP binding"/>
    <property type="evidence" value="ECO:0007669"/>
    <property type="project" value="UniProtKB-UniRule"/>
</dbReference>
<dbReference type="PANTHER" id="PTHR10229:SF0">
    <property type="entry name" value="GTP-BINDING PROTEIN 6-RELATED"/>
    <property type="match status" value="1"/>
</dbReference>
<dbReference type="CDD" id="cd01878">
    <property type="entry name" value="HflX"/>
    <property type="match status" value="1"/>
</dbReference>
<dbReference type="RefSeq" id="WP_191041752.1">
    <property type="nucleotide sequence ID" value="NZ_JACXAA010000011.1"/>
</dbReference>
<reference evidence="10" key="1">
    <citation type="submission" date="2020-09" db="EMBL/GenBank/DDBJ databases">
        <authorList>
            <person name="Kim M.K."/>
        </authorList>
    </citation>
    <scope>NUCLEOTIDE SEQUENCE</scope>
    <source>
        <strain evidence="10">BT704</strain>
    </source>
</reference>
<dbReference type="InterPro" id="IPR025121">
    <property type="entry name" value="GTPase_HflX_N"/>
</dbReference>
<dbReference type="Gene3D" id="6.10.250.2860">
    <property type="match status" value="1"/>
</dbReference>
<dbReference type="HAMAP" id="MF_00900">
    <property type="entry name" value="GTPase_HflX"/>
    <property type="match status" value="1"/>
</dbReference>
<dbReference type="Pfam" id="PF01926">
    <property type="entry name" value="MMR_HSR1"/>
    <property type="match status" value="1"/>
</dbReference>
<dbReference type="InterPro" id="IPR016496">
    <property type="entry name" value="GTPase_HflX"/>
</dbReference>
<dbReference type="GO" id="GO:0003924">
    <property type="term" value="F:GTPase activity"/>
    <property type="evidence" value="ECO:0007669"/>
    <property type="project" value="UniProtKB-UniRule"/>
</dbReference>
<comment type="subunit">
    <text evidence="6">Monomer. Associates with the 50S ribosomal subunit.</text>
</comment>
<comment type="cofactor">
    <cofactor evidence="8">
        <name>Mg(2+)</name>
        <dbReference type="ChEBI" id="CHEBI:18420"/>
    </cofactor>
</comment>